<dbReference type="PANTHER" id="PTHR43310:SF4">
    <property type="entry name" value="AFR304WP"/>
    <property type="match status" value="1"/>
</dbReference>
<comment type="subcellular location">
    <subcellularLocation>
        <location evidence="1">Membrane</location>
        <topology evidence="1">Multi-pass membrane protein</topology>
    </subcellularLocation>
</comment>
<dbReference type="InterPro" id="IPR036513">
    <property type="entry name" value="STAS_dom_sf"/>
</dbReference>
<evidence type="ECO:0000313" key="10">
    <source>
        <dbReference type="Proteomes" id="UP000278143"/>
    </source>
</evidence>
<evidence type="ECO:0000259" key="7">
    <source>
        <dbReference type="PROSITE" id="PS50042"/>
    </source>
</evidence>
<evidence type="ECO:0000256" key="6">
    <source>
        <dbReference type="SAM" id="Phobius"/>
    </source>
</evidence>
<dbReference type="SMART" id="SM00100">
    <property type="entry name" value="cNMP"/>
    <property type="match status" value="1"/>
</dbReference>
<evidence type="ECO:0000259" key="8">
    <source>
        <dbReference type="PROSITE" id="PS50801"/>
    </source>
</evidence>
<evidence type="ECO:0000256" key="5">
    <source>
        <dbReference type="SAM" id="MobiDB-lite"/>
    </source>
</evidence>
<dbReference type="InterPro" id="IPR002645">
    <property type="entry name" value="STAS_dom"/>
</dbReference>
<dbReference type="PROSITE" id="PS50042">
    <property type="entry name" value="CNMP_BINDING_3"/>
    <property type="match status" value="1"/>
</dbReference>
<keyword evidence="2 6" id="KW-0812">Transmembrane</keyword>
<dbReference type="InterPro" id="IPR018490">
    <property type="entry name" value="cNMP-bd_dom_sf"/>
</dbReference>
<feature type="domain" description="Cyclic nucleotide-binding" evidence="7">
    <location>
        <begin position="460"/>
        <end position="546"/>
    </location>
</feature>
<dbReference type="InterPro" id="IPR000595">
    <property type="entry name" value="cNMP-bd_dom"/>
</dbReference>
<reference evidence="10" key="1">
    <citation type="journal article" date="2018" name="Nat. Microbiol.">
        <title>Leveraging single-cell genomics to expand the fungal tree of life.</title>
        <authorList>
            <person name="Ahrendt S.R."/>
            <person name="Quandt C.A."/>
            <person name="Ciobanu D."/>
            <person name="Clum A."/>
            <person name="Salamov A."/>
            <person name="Andreopoulos B."/>
            <person name="Cheng J.F."/>
            <person name="Woyke T."/>
            <person name="Pelin A."/>
            <person name="Henrissat B."/>
            <person name="Reynolds N.K."/>
            <person name="Benny G.L."/>
            <person name="Smith M.E."/>
            <person name="James T.Y."/>
            <person name="Grigoriev I.V."/>
        </authorList>
    </citation>
    <scope>NUCLEOTIDE SEQUENCE [LARGE SCALE GENOMIC DNA]</scope>
    <source>
        <strain evidence="10">Benny S71-1</strain>
    </source>
</reference>
<dbReference type="Proteomes" id="UP000278143">
    <property type="component" value="Unassembled WGS sequence"/>
</dbReference>
<name>A0A4P9YY67_9FUNG</name>
<gene>
    <name evidence="9" type="ORF">SYNPS1DRAFT_17137</name>
</gene>
<dbReference type="CDD" id="cd07042">
    <property type="entry name" value="STAS_SulP_like_sulfate_transporter"/>
    <property type="match status" value="1"/>
</dbReference>
<dbReference type="Gene3D" id="3.30.750.24">
    <property type="entry name" value="STAS domain"/>
    <property type="match status" value="1"/>
</dbReference>
<evidence type="ECO:0000256" key="2">
    <source>
        <dbReference type="ARBA" id="ARBA00022692"/>
    </source>
</evidence>
<proteinExistence type="predicted"/>
<dbReference type="InterPro" id="IPR011547">
    <property type="entry name" value="SLC26A/SulP_dom"/>
</dbReference>
<sequence length="573" mass="62481">PIFLFCIPVAFYSIAATLGLSMEQLQDAGWLFKLPSPMKPFYTVYQRFDFVHVQWSVLPKTIPAMLALTFFSILHVPINVPALSVTIAQDGVDLSHELLAHGISNVLAGLCGSVQNYLVYSNSVLFIKCGGNSRVAGVALAACTLVAFFVGPALIAYVPVMVVASLIFHLGMELLKEALYHPWGRVHPLEYATMVAIILSMATIGFIEGVLVGGFLACVFFVVLYSQRRAVRRWMTGGPGGARSAVRRPARQRQYLDALGEQLHLFELQGFLFFGTVNALEETIERIVTGHAPGPVARFIIMDFSLVTGLDFSAAEALVRVKRVLAANDVCLVVAGVAAGSEIGQALQSVGLWGGTRLDVYVQNARTAQQAMEWCENQLLKCYYDHAEELSHALRPPLGESARRSIAGGSQHADDSEGEPLQLGQMTPRTEMIAQAARYLLPDDAAEQHVDFESTALNTVAAAFTRHFLRRGQIVWRAHTPPDSIYLLDRGTMAIAQGEATVVETILPGALTGSIGLVTGRPSPYHLVADSDATVWRLTTAAYQQLCQQHPEVALWLVSAIMALHTGDRFVRH</sequence>
<keyword evidence="3 6" id="KW-1133">Transmembrane helix</keyword>
<feature type="transmembrane region" description="Helical" evidence="6">
    <location>
        <begin position="192"/>
        <end position="225"/>
    </location>
</feature>
<dbReference type="Pfam" id="PF01740">
    <property type="entry name" value="STAS"/>
    <property type="match status" value="1"/>
</dbReference>
<dbReference type="SUPFAM" id="SSF52091">
    <property type="entry name" value="SpoIIaa-like"/>
    <property type="match status" value="1"/>
</dbReference>
<dbReference type="Gene3D" id="2.60.120.10">
    <property type="entry name" value="Jelly Rolls"/>
    <property type="match status" value="1"/>
</dbReference>
<evidence type="ECO:0000256" key="1">
    <source>
        <dbReference type="ARBA" id="ARBA00004141"/>
    </source>
</evidence>
<dbReference type="CDD" id="cd00038">
    <property type="entry name" value="CAP_ED"/>
    <property type="match status" value="1"/>
</dbReference>
<dbReference type="PROSITE" id="PS50801">
    <property type="entry name" value="STAS"/>
    <property type="match status" value="1"/>
</dbReference>
<evidence type="ECO:0000313" key="9">
    <source>
        <dbReference type="EMBL" id="RKP24492.1"/>
    </source>
</evidence>
<accession>A0A4P9YY67</accession>
<organism evidence="9 10">
    <name type="scientific">Syncephalis pseudoplumigaleata</name>
    <dbReference type="NCBI Taxonomy" id="1712513"/>
    <lineage>
        <taxon>Eukaryota</taxon>
        <taxon>Fungi</taxon>
        <taxon>Fungi incertae sedis</taxon>
        <taxon>Zoopagomycota</taxon>
        <taxon>Zoopagomycotina</taxon>
        <taxon>Zoopagomycetes</taxon>
        <taxon>Zoopagales</taxon>
        <taxon>Piptocephalidaceae</taxon>
        <taxon>Syncephalis</taxon>
    </lineage>
</organism>
<feature type="transmembrane region" description="Helical" evidence="6">
    <location>
        <begin position="139"/>
        <end position="172"/>
    </location>
</feature>
<protein>
    <submittedName>
        <fullName evidence="9">Sulfate transporter family-domain-containing protein</fullName>
    </submittedName>
</protein>
<keyword evidence="10" id="KW-1185">Reference proteome</keyword>
<dbReference type="SUPFAM" id="SSF51206">
    <property type="entry name" value="cAMP-binding domain-like"/>
    <property type="match status" value="1"/>
</dbReference>
<dbReference type="Pfam" id="PF00916">
    <property type="entry name" value="Sulfate_transp"/>
    <property type="match status" value="1"/>
</dbReference>
<feature type="non-terminal residue" evidence="9">
    <location>
        <position position="1"/>
    </location>
</feature>
<dbReference type="PANTHER" id="PTHR43310">
    <property type="entry name" value="SULFATE TRANSPORTER YBAR-RELATED"/>
    <property type="match status" value="1"/>
</dbReference>
<feature type="transmembrane region" description="Helical" evidence="6">
    <location>
        <begin position="57"/>
        <end position="78"/>
    </location>
</feature>
<evidence type="ECO:0000256" key="4">
    <source>
        <dbReference type="ARBA" id="ARBA00023136"/>
    </source>
</evidence>
<dbReference type="GO" id="GO:0016020">
    <property type="term" value="C:membrane"/>
    <property type="evidence" value="ECO:0007669"/>
    <property type="project" value="UniProtKB-SubCell"/>
</dbReference>
<keyword evidence="4 6" id="KW-0472">Membrane</keyword>
<dbReference type="AlphaFoldDB" id="A0A4P9YY67"/>
<feature type="region of interest" description="Disordered" evidence="5">
    <location>
        <begin position="401"/>
        <end position="422"/>
    </location>
</feature>
<feature type="domain" description="STAS" evidence="8">
    <location>
        <begin position="265"/>
        <end position="352"/>
    </location>
</feature>
<dbReference type="InterPro" id="IPR014710">
    <property type="entry name" value="RmlC-like_jellyroll"/>
</dbReference>
<dbReference type="Pfam" id="PF00027">
    <property type="entry name" value="cNMP_binding"/>
    <property type="match status" value="1"/>
</dbReference>
<dbReference type="EMBL" id="KZ990192">
    <property type="protein sequence ID" value="RKP24492.1"/>
    <property type="molecule type" value="Genomic_DNA"/>
</dbReference>
<dbReference type="InterPro" id="IPR052706">
    <property type="entry name" value="Membrane-Transporter-like"/>
</dbReference>
<evidence type="ECO:0000256" key="3">
    <source>
        <dbReference type="ARBA" id="ARBA00022989"/>
    </source>
</evidence>
<dbReference type="OrthoDB" id="5582216at2759"/>